<feature type="region of interest" description="Disordered" evidence="1">
    <location>
        <begin position="63"/>
        <end position="93"/>
    </location>
</feature>
<dbReference type="GO" id="GO:0003676">
    <property type="term" value="F:nucleic acid binding"/>
    <property type="evidence" value="ECO:0007669"/>
    <property type="project" value="InterPro"/>
</dbReference>
<feature type="compositionally biased region" description="Polar residues" evidence="1">
    <location>
        <begin position="25"/>
        <end position="45"/>
    </location>
</feature>
<dbReference type="SUPFAM" id="SSF57756">
    <property type="entry name" value="Retrovirus zinc finger-like domains"/>
    <property type="match status" value="1"/>
</dbReference>
<sequence>MLTLYCGEECRLSIGELAAKRLTVSPRSQSLSRDSVWHQQSSAGDNNRWFRCNGFGHKAKACPSNYNQRSSARSYSPASSASSYPPKTSGEAESVCGHCLKPGHVQSKC</sequence>
<dbReference type="EMBL" id="JAWDGP010005163">
    <property type="protein sequence ID" value="KAK3759149.1"/>
    <property type="molecule type" value="Genomic_DNA"/>
</dbReference>
<gene>
    <name evidence="2" type="ORF">RRG08_033394</name>
</gene>
<dbReference type="AlphaFoldDB" id="A0AAE1D6F8"/>
<feature type="compositionally biased region" description="Low complexity" evidence="1">
    <location>
        <begin position="69"/>
        <end position="86"/>
    </location>
</feature>
<dbReference type="GO" id="GO:0008270">
    <property type="term" value="F:zinc ion binding"/>
    <property type="evidence" value="ECO:0007669"/>
    <property type="project" value="InterPro"/>
</dbReference>
<proteinExistence type="predicted"/>
<comment type="caution">
    <text evidence="2">The sequence shown here is derived from an EMBL/GenBank/DDBJ whole genome shotgun (WGS) entry which is preliminary data.</text>
</comment>
<dbReference type="InterPro" id="IPR036875">
    <property type="entry name" value="Znf_CCHC_sf"/>
</dbReference>
<protein>
    <recommendedName>
        <fullName evidence="4">CCHC-type domain-containing protein</fullName>
    </recommendedName>
</protein>
<dbReference type="Proteomes" id="UP001283361">
    <property type="component" value="Unassembled WGS sequence"/>
</dbReference>
<name>A0AAE1D6F8_9GAST</name>
<organism evidence="2 3">
    <name type="scientific">Elysia crispata</name>
    <name type="common">lettuce slug</name>
    <dbReference type="NCBI Taxonomy" id="231223"/>
    <lineage>
        <taxon>Eukaryota</taxon>
        <taxon>Metazoa</taxon>
        <taxon>Spiralia</taxon>
        <taxon>Lophotrochozoa</taxon>
        <taxon>Mollusca</taxon>
        <taxon>Gastropoda</taxon>
        <taxon>Heterobranchia</taxon>
        <taxon>Euthyneura</taxon>
        <taxon>Panpulmonata</taxon>
        <taxon>Sacoglossa</taxon>
        <taxon>Placobranchoidea</taxon>
        <taxon>Plakobranchidae</taxon>
        <taxon>Elysia</taxon>
    </lineage>
</organism>
<evidence type="ECO:0008006" key="4">
    <source>
        <dbReference type="Google" id="ProtNLM"/>
    </source>
</evidence>
<evidence type="ECO:0000256" key="1">
    <source>
        <dbReference type="SAM" id="MobiDB-lite"/>
    </source>
</evidence>
<evidence type="ECO:0000313" key="2">
    <source>
        <dbReference type="EMBL" id="KAK3759149.1"/>
    </source>
</evidence>
<accession>A0AAE1D6F8</accession>
<evidence type="ECO:0000313" key="3">
    <source>
        <dbReference type="Proteomes" id="UP001283361"/>
    </source>
</evidence>
<reference evidence="2" key="1">
    <citation type="journal article" date="2023" name="G3 (Bethesda)">
        <title>A reference genome for the long-term kleptoplast-retaining sea slug Elysia crispata morphotype clarki.</title>
        <authorList>
            <person name="Eastman K.E."/>
            <person name="Pendleton A.L."/>
            <person name="Shaikh M.A."/>
            <person name="Suttiyut T."/>
            <person name="Ogas R."/>
            <person name="Tomko P."/>
            <person name="Gavelis G."/>
            <person name="Widhalm J.R."/>
            <person name="Wisecaver J.H."/>
        </authorList>
    </citation>
    <scope>NUCLEOTIDE SEQUENCE</scope>
    <source>
        <strain evidence="2">ECLA1</strain>
    </source>
</reference>
<dbReference type="Gene3D" id="4.10.60.10">
    <property type="entry name" value="Zinc finger, CCHC-type"/>
    <property type="match status" value="1"/>
</dbReference>
<feature type="region of interest" description="Disordered" evidence="1">
    <location>
        <begin position="25"/>
        <end position="47"/>
    </location>
</feature>
<keyword evidence="3" id="KW-1185">Reference proteome</keyword>